<reference evidence="1 2" key="1">
    <citation type="journal article" date="2018" name="Mol. Biol. Evol.">
        <title>Broad Genomic Sampling Reveals a Smut Pathogenic Ancestry of the Fungal Clade Ustilaginomycotina.</title>
        <authorList>
            <person name="Kijpornyongpan T."/>
            <person name="Mondo S.J."/>
            <person name="Barry K."/>
            <person name="Sandor L."/>
            <person name="Lee J."/>
            <person name="Lipzen A."/>
            <person name="Pangilinan J."/>
            <person name="LaButti K."/>
            <person name="Hainaut M."/>
            <person name="Henrissat B."/>
            <person name="Grigoriev I.V."/>
            <person name="Spatafora J.W."/>
            <person name="Aime M.C."/>
        </authorList>
    </citation>
    <scope>NUCLEOTIDE SEQUENCE [LARGE SCALE GENOMIC DNA]</scope>
    <source>
        <strain evidence="1 2">SA 807</strain>
    </source>
</reference>
<dbReference type="Proteomes" id="UP000245626">
    <property type="component" value="Unassembled WGS sequence"/>
</dbReference>
<gene>
    <name evidence="1" type="ORF">IE53DRAFT_377410</name>
</gene>
<sequence>MPNNKRSDRMLNAATNEALRSAMRYRHGAVITKGGKILAMGHNHVRTGFSGPLSAHQAITLPAREGQIQDDSRNATSGRTGHSHNQHCFSMHAEMHAITAALKGAKPHVAKSNVLLEVSNLEIASSPSSTHCAATPITASAPRSSSMPRSYPMSCQNSQSSNRRSRPCSSSSSASNLTEGAMLKACAATSSNLSSSATQNTATSLSSRSSTNSSSYSSTTNTPINPSSSSSSSPSSPSCFDPTRIKPKSKPKTDPKSKSLPDDNDSIDVGAQSVCSRQRDVSSAAIDAAAAPSIKGSSATIIAEGARREQKRFASTGQAEWNENAKQEQQDPSPRKPVAGPFTSAAFERPRAKPKMTPAEKRLWLETRKQEKRERKMRGIMAASSSSSSSGGSVGTSFIEDLSKDLESMSSSSSSHPQSGLTNHHPGKEEDLNRATKRSDRSDGANVVVQNPFPKRQQQQATTGGGGGALFLRKPRSSAANGGRKSRSDEMSDSRLRGADLYVVRLMQDTESKAKAKEQRKAQRAAAAARGGASSAGQHQVNHHERRAAADGRKEQQESSPRYADSRPCWRCLEWMSWAGIKRVYWTNVNGDWEGGKVSILLDGEEADSDGYVRVHMTQYEHAALLRAQQSRL</sequence>
<dbReference type="EMBL" id="KZ819730">
    <property type="protein sequence ID" value="PWN53340.1"/>
    <property type="molecule type" value="Genomic_DNA"/>
</dbReference>
<organism evidence="1 2">
    <name type="scientific">Violaceomyces palustris</name>
    <dbReference type="NCBI Taxonomy" id="1673888"/>
    <lineage>
        <taxon>Eukaryota</taxon>
        <taxon>Fungi</taxon>
        <taxon>Dikarya</taxon>
        <taxon>Basidiomycota</taxon>
        <taxon>Ustilaginomycotina</taxon>
        <taxon>Ustilaginomycetes</taxon>
        <taxon>Violaceomycetales</taxon>
        <taxon>Violaceomycetaceae</taxon>
        <taxon>Violaceomyces</taxon>
    </lineage>
</organism>
<proteinExistence type="predicted"/>
<protein>
    <submittedName>
        <fullName evidence="1">Uncharacterized protein</fullName>
    </submittedName>
</protein>
<evidence type="ECO:0000313" key="1">
    <source>
        <dbReference type="EMBL" id="PWN53340.1"/>
    </source>
</evidence>
<evidence type="ECO:0000313" key="2">
    <source>
        <dbReference type="Proteomes" id="UP000245626"/>
    </source>
</evidence>
<name>A0ACD0P5N0_9BASI</name>
<keyword evidence="2" id="KW-1185">Reference proteome</keyword>
<accession>A0ACD0P5N0</accession>